<reference evidence="4" key="2">
    <citation type="submission" date="2023-06" db="EMBL/GenBank/DDBJ databases">
        <authorList>
            <consortium name="Lawrence Berkeley National Laboratory"/>
            <person name="Haridas S."/>
            <person name="Hensen N."/>
            <person name="Bonometti L."/>
            <person name="Westerberg I."/>
            <person name="Brannstrom I.O."/>
            <person name="Guillou S."/>
            <person name="Cros-Aarteil S."/>
            <person name="Calhoun S."/>
            <person name="Kuo A."/>
            <person name="Mondo S."/>
            <person name="Pangilinan J."/>
            <person name="Riley R."/>
            <person name="Labutti K."/>
            <person name="Andreopoulos B."/>
            <person name="Lipzen A."/>
            <person name="Chen C."/>
            <person name="Yanf M."/>
            <person name="Daum C."/>
            <person name="Ng V."/>
            <person name="Clum A."/>
            <person name="Steindorff A."/>
            <person name="Ohm R."/>
            <person name="Martin F."/>
            <person name="Silar P."/>
            <person name="Natvig D."/>
            <person name="Lalanne C."/>
            <person name="Gautier V."/>
            <person name="Ament-Velasquez S.L."/>
            <person name="Kruys A."/>
            <person name="Hutchinson M.I."/>
            <person name="Powell A.J."/>
            <person name="Barry K."/>
            <person name="Miller A.N."/>
            <person name="Grigoriev I.V."/>
            <person name="Debuchy R."/>
            <person name="Gladieux P."/>
            <person name="Thoren M.H."/>
            <person name="Johannesson H."/>
        </authorList>
    </citation>
    <scope>NUCLEOTIDE SEQUENCE</scope>
    <source>
        <strain evidence="4">CBS 955.72</strain>
    </source>
</reference>
<accession>A0AAJ0HCP7</accession>
<feature type="compositionally biased region" description="Gly residues" evidence="1">
    <location>
        <begin position="535"/>
        <end position="544"/>
    </location>
</feature>
<evidence type="ECO:0000256" key="2">
    <source>
        <dbReference type="SAM" id="Phobius"/>
    </source>
</evidence>
<feature type="compositionally biased region" description="Gly residues" evidence="1">
    <location>
        <begin position="502"/>
        <end position="526"/>
    </location>
</feature>
<evidence type="ECO:0000256" key="3">
    <source>
        <dbReference type="SAM" id="SignalP"/>
    </source>
</evidence>
<sequence>MLTSRGLRTLLLGLSVAAAAVLDRHPRSAPEARFQVSQGQPSEAVGKDASQRSADNLKWTLAGKRQRDIQPGDGTLCFGKDGSDLACPAPSTCCRGPAGDGDLCCSQGFTCCSSADGEPTCCPVDGAGSQPSQPTNATALPSIEGASTVFVTETLTRTSTVTAEPAITSLFISTNTIVITLLNPTERTQTATVTSTSFRAKKRSVENVPKASVAAFLVARPNPETTEPAVTQSSHREGTVLGRYMRPRQVAEEQEKITLTSTIFAEVTTTVFQQRVVRATVTNTVFSTTYVAPNAVTTVIITTTIFLPSGANPTVPASSTVFLSSSPSTSQPAPDPRLTEGPLLPPLPLPTQLYPTVSSSTTSSSPTESSIIPSTSFSSLPPSSTTAPAETTTSPTLISPIPSTTATQSMPPMEPMNGDNNNNLPLGARPLTSDQLAGIIVGAIFVFFAVFFIVGVTTRRVIRRRRRIQAEMRQRLTPPGDDGEQDPPRGRPPIAALAPRGPRGGAGGGPLTGSSGGALLSGGLGTNGSDSAGSGHSGHSGLTGEGEVRIVIRPAPKRRTQSSQLWPMPPGHRGQTYSLFIEEGQTTATATATATGETTPQDPGAWSIASERGSVRDGHAGTQVYTTEEADGYGRLNLDLGETGSLDLGGGSGVEGRPSMSTSGGPALSNNSYGARSDGDRIVTVLTPPPAWRSPAQPAERGWPQPVDPADIASGMSVNQGERASGSGSGSYPSLGIGKAK</sequence>
<feature type="compositionally biased region" description="Low complexity" evidence="1">
    <location>
        <begin position="730"/>
        <end position="741"/>
    </location>
</feature>
<keyword evidence="2" id="KW-0472">Membrane</keyword>
<comment type="caution">
    <text evidence="4">The sequence shown here is derived from an EMBL/GenBank/DDBJ whole genome shotgun (WGS) entry which is preliminary data.</text>
</comment>
<keyword evidence="2" id="KW-0812">Transmembrane</keyword>
<feature type="chain" id="PRO_5042525690" evidence="3">
    <location>
        <begin position="20"/>
        <end position="741"/>
    </location>
</feature>
<evidence type="ECO:0000256" key="1">
    <source>
        <dbReference type="SAM" id="MobiDB-lite"/>
    </source>
</evidence>
<feature type="compositionally biased region" description="Low complexity" evidence="1">
    <location>
        <begin position="350"/>
        <end position="407"/>
    </location>
</feature>
<feature type="region of interest" description="Disordered" evidence="1">
    <location>
        <begin position="648"/>
        <end position="741"/>
    </location>
</feature>
<feature type="region of interest" description="Disordered" evidence="1">
    <location>
        <begin position="472"/>
        <end position="546"/>
    </location>
</feature>
<keyword evidence="5" id="KW-1185">Reference proteome</keyword>
<gene>
    <name evidence="4" type="ORF">B0T25DRAFT_295975</name>
</gene>
<name>A0AAJ0HCP7_9PEZI</name>
<feature type="region of interest" description="Disordered" evidence="1">
    <location>
        <begin position="30"/>
        <end position="52"/>
    </location>
</feature>
<keyword evidence="2" id="KW-1133">Transmembrane helix</keyword>
<feature type="compositionally biased region" description="Low complexity" evidence="1">
    <location>
        <begin position="492"/>
        <end position="501"/>
    </location>
</feature>
<feature type="compositionally biased region" description="Low complexity" evidence="1">
    <location>
        <begin position="321"/>
        <end position="332"/>
    </location>
</feature>
<protein>
    <submittedName>
        <fullName evidence="4">Uncharacterized protein</fullName>
    </submittedName>
</protein>
<feature type="compositionally biased region" description="Polar residues" evidence="1">
    <location>
        <begin position="659"/>
        <end position="674"/>
    </location>
</feature>
<feature type="region of interest" description="Disordered" evidence="1">
    <location>
        <begin position="321"/>
        <end position="426"/>
    </location>
</feature>
<feature type="signal peptide" evidence="3">
    <location>
        <begin position="1"/>
        <end position="19"/>
    </location>
</feature>
<organism evidence="4 5">
    <name type="scientific">Lasiosphaeria hispida</name>
    <dbReference type="NCBI Taxonomy" id="260671"/>
    <lineage>
        <taxon>Eukaryota</taxon>
        <taxon>Fungi</taxon>
        <taxon>Dikarya</taxon>
        <taxon>Ascomycota</taxon>
        <taxon>Pezizomycotina</taxon>
        <taxon>Sordariomycetes</taxon>
        <taxon>Sordariomycetidae</taxon>
        <taxon>Sordariales</taxon>
        <taxon>Lasiosphaeriaceae</taxon>
        <taxon>Lasiosphaeria</taxon>
    </lineage>
</organism>
<dbReference type="EMBL" id="JAUIQD010000006">
    <property type="protein sequence ID" value="KAK3347168.1"/>
    <property type="molecule type" value="Genomic_DNA"/>
</dbReference>
<dbReference type="Proteomes" id="UP001275084">
    <property type="component" value="Unassembled WGS sequence"/>
</dbReference>
<reference evidence="4" key="1">
    <citation type="journal article" date="2023" name="Mol. Phylogenet. Evol.">
        <title>Genome-scale phylogeny and comparative genomics of the fungal order Sordariales.</title>
        <authorList>
            <person name="Hensen N."/>
            <person name="Bonometti L."/>
            <person name="Westerberg I."/>
            <person name="Brannstrom I.O."/>
            <person name="Guillou S."/>
            <person name="Cros-Aarteil S."/>
            <person name="Calhoun S."/>
            <person name="Haridas S."/>
            <person name="Kuo A."/>
            <person name="Mondo S."/>
            <person name="Pangilinan J."/>
            <person name="Riley R."/>
            <person name="LaButti K."/>
            <person name="Andreopoulos B."/>
            <person name="Lipzen A."/>
            <person name="Chen C."/>
            <person name="Yan M."/>
            <person name="Daum C."/>
            <person name="Ng V."/>
            <person name="Clum A."/>
            <person name="Steindorff A."/>
            <person name="Ohm R.A."/>
            <person name="Martin F."/>
            <person name="Silar P."/>
            <person name="Natvig D.O."/>
            <person name="Lalanne C."/>
            <person name="Gautier V."/>
            <person name="Ament-Velasquez S.L."/>
            <person name="Kruys A."/>
            <person name="Hutchinson M.I."/>
            <person name="Powell A.J."/>
            <person name="Barry K."/>
            <person name="Miller A.N."/>
            <person name="Grigoriev I.V."/>
            <person name="Debuchy R."/>
            <person name="Gladieux P."/>
            <person name="Hiltunen Thoren M."/>
            <person name="Johannesson H."/>
        </authorList>
    </citation>
    <scope>NUCLEOTIDE SEQUENCE</scope>
    <source>
        <strain evidence="4">CBS 955.72</strain>
    </source>
</reference>
<evidence type="ECO:0000313" key="5">
    <source>
        <dbReference type="Proteomes" id="UP001275084"/>
    </source>
</evidence>
<proteinExistence type="predicted"/>
<keyword evidence="3" id="KW-0732">Signal</keyword>
<evidence type="ECO:0000313" key="4">
    <source>
        <dbReference type="EMBL" id="KAK3347168.1"/>
    </source>
</evidence>
<feature type="transmembrane region" description="Helical" evidence="2">
    <location>
        <begin position="436"/>
        <end position="457"/>
    </location>
</feature>
<dbReference type="AlphaFoldDB" id="A0AAJ0HCP7"/>